<dbReference type="SUPFAM" id="SSF56112">
    <property type="entry name" value="Protein kinase-like (PK-like)"/>
    <property type="match status" value="1"/>
</dbReference>
<evidence type="ECO:0000256" key="1">
    <source>
        <dbReference type="ARBA" id="ARBA00022741"/>
    </source>
</evidence>
<organism evidence="7 8">
    <name type="scientific">Zootermopsis nevadensis</name>
    <name type="common">Dampwood termite</name>
    <dbReference type="NCBI Taxonomy" id="136037"/>
    <lineage>
        <taxon>Eukaryota</taxon>
        <taxon>Metazoa</taxon>
        <taxon>Ecdysozoa</taxon>
        <taxon>Arthropoda</taxon>
        <taxon>Hexapoda</taxon>
        <taxon>Insecta</taxon>
        <taxon>Pterygota</taxon>
        <taxon>Neoptera</taxon>
        <taxon>Polyneoptera</taxon>
        <taxon>Dictyoptera</taxon>
        <taxon>Blattodea</taxon>
        <taxon>Blattoidea</taxon>
        <taxon>Termitoidae</taxon>
        <taxon>Termopsidae</taxon>
        <taxon>Zootermopsis</taxon>
    </lineage>
</organism>
<evidence type="ECO:0000313" key="7">
    <source>
        <dbReference type="EMBL" id="KDR14934.1"/>
    </source>
</evidence>
<dbReference type="InterPro" id="IPR008271">
    <property type="entry name" value="Ser/Thr_kinase_AS"/>
</dbReference>
<feature type="compositionally biased region" description="Acidic residues" evidence="5">
    <location>
        <begin position="368"/>
        <end position="382"/>
    </location>
</feature>
<dbReference type="eggNOG" id="KOG1345">
    <property type="taxonomic scope" value="Eukaryota"/>
</dbReference>
<keyword evidence="4" id="KW-0723">Serine/threonine-protein kinase</keyword>
<keyword evidence="8" id="KW-1185">Reference proteome</keyword>
<dbReference type="GO" id="GO:0004674">
    <property type="term" value="F:protein serine/threonine kinase activity"/>
    <property type="evidence" value="ECO:0007669"/>
    <property type="project" value="UniProtKB-KW"/>
</dbReference>
<dbReference type="InParanoid" id="A0A067QXI9"/>
<keyword evidence="1 3" id="KW-0547">Nucleotide-binding</keyword>
<keyword evidence="2 3" id="KW-0067">ATP-binding</keyword>
<dbReference type="AlphaFoldDB" id="A0A067QXI9"/>
<dbReference type="PROSITE" id="PS50011">
    <property type="entry name" value="PROTEIN_KINASE_DOM"/>
    <property type="match status" value="1"/>
</dbReference>
<evidence type="ECO:0000256" key="4">
    <source>
        <dbReference type="RuleBase" id="RU000304"/>
    </source>
</evidence>
<dbReference type="InterPro" id="IPR011009">
    <property type="entry name" value="Kinase-like_dom_sf"/>
</dbReference>
<dbReference type="Pfam" id="PF00069">
    <property type="entry name" value="Pkinase"/>
    <property type="match status" value="1"/>
</dbReference>
<name>A0A067QXI9_ZOONE</name>
<dbReference type="OrthoDB" id="6513151at2759"/>
<evidence type="ECO:0000256" key="3">
    <source>
        <dbReference type="PROSITE-ProRule" id="PRU10141"/>
    </source>
</evidence>
<dbReference type="Proteomes" id="UP000027135">
    <property type="component" value="Unassembled WGS sequence"/>
</dbReference>
<gene>
    <name evidence="7" type="ORF">L798_11240</name>
</gene>
<feature type="region of interest" description="Disordered" evidence="5">
    <location>
        <begin position="366"/>
        <end position="415"/>
    </location>
</feature>
<dbReference type="Gene3D" id="1.10.510.10">
    <property type="entry name" value="Transferase(Phosphotransferase) domain 1"/>
    <property type="match status" value="1"/>
</dbReference>
<accession>A0A067QXI9</accession>
<evidence type="ECO:0000256" key="5">
    <source>
        <dbReference type="SAM" id="MobiDB-lite"/>
    </source>
</evidence>
<comment type="similarity">
    <text evidence="4">Belongs to the protein kinase superfamily.</text>
</comment>
<dbReference type="GO" id="GO:0005524">
    <property type="term" value="F:ATP binding"/>
    <property type="evidence" value="ECO:0007669"/>
    <property type="project" value="UniProtKB-UniRule"/>
</dbReference>
<dbReference type="PROSITE" id="PS00107">
    <property type="entry name" value="PROTEIN_KINASE_ATP"/>
    <property type="match status" value="1"/>
</dbReference>
<dbReference type="FunCoup" id="A0A067QXI9">
    <property type="interactions" value="2"/>
</dbReference>
<protein>
    <submittedName>
        <fullName evidence="7">Serine/threonine-protein kinase SBK1</fullName>
    </submittedName>
</protein>
<dbReference type="SMART" id="SM00220">
    <property type="entry name" value="S_TKc"/>
    <property type="match status" value="1"/>
</dbReference>
<dbReference type="PANTHER" id="PTHR24359:SF1">
    <property type="entry name" value="INHIBITOR OF NUCLEAR FACTOR KAPPA-B KINASE EPSILON SUBUNIT HOMOLOG 1-RELATED"/>
    <property type="match status" value="1"/>
</dbReference>
<feature type="domain" description="Protein kinase" evidence="6">
    <location>
        <begin position="30"/>
        <end position="299"/>
    </location>
</feature>
<sequence>MGSVSRRAIGGSIHRIREFELEKVNLAEEFDILQIVGEGWFGKILLSEHRATDTEMVLKALPKPYTAVRDFYREFHYSLHLGAHRNIISTYDVAFETAGFYVFSQEYAPLGDLTSNVSETGIGELHSKRVAKQLASALEHLHTRDLVHRDVKLDNVLVLKSDFSRVKLCDFGETRRTGTLVRRRNEWLPYSPPEVLLTNTDETYKAETSHDVWQFGIVIFVCLTGCLPWQKAGSDDPRYVRYLHWHGSNGVLMPVRRPKLFKLLTSKAQRMFRKFLEPRPEKRPGGLADLARFLEDRWLTRTSLARQTDNNLEDEGLCPSMYSFHSSVEEKNQLLFTLTQYGIETTVDRRAKKDRIRDWIQASVITEVPEDEEEEEDDIEEEERQKEREAMEGKRDSRHKKDKETPANTSRSASQ</sequence>
<dbReference type="OMA" id="EDYYVFA"/>
<evidence type="ECO:0000259" key="6">
    <source>
        <dbReference type="PROSITE" id="PS50011"/>
    </source>
</evidence>
<feature type="compositionally biased region" description="Polar residues" evidence="5">
    <location>
        <begin position="406"/>
        <end position="415"/>
    </location>
</feature>
<dbReference type="PANTHER" id="PTHR24359">
    <property type="entry name" value="SERINE/THREONINE-PROTEIN KINASE SBK1"/>
    <property type="match status" value="1"/>
</dbReference>
<evidence type="ECO:0000313" key="8">
    <source>
        <dbReference type="Proteomes" id="UP000027135"/>
    </source>
</evidence>
<feature type="compositionally biased region" description="Basic and acidic residues" evidence="5">
    <location>
        <begin position="383"/>
        <end position="395"/>
    </location>
</feature>
<dbReference type="EMBL" id="KK852855">
    <property type="protein sequence ID" value="KDR14934.1"/>
    <property type="molecule type" value="Genomic_DNA"/>
</dbReference>
<dbReference type="InterPro" id="IPR000719">
    <property type="entry name" value="Prot_kinase_dom"/>
</dbReference>
<reference evidence="7 8" key="1">
    <citation type="journal article" date="2014" name="Nat. Commun.">
        <title>Molecular traces of alternative social organization in a termite genome.</title>
        <authorList>
            <person name="Terrapon N."/>
            <person name="Li C."/>
            <person name="Robertson H.M."/>
            <person name="Ji L."/>
            <person name="Meng X."/>
            <person name="Booth W."/>
            <person name="Chen Z."/>
            <person name="Childers C.P."/>
            <person name="Glastad K.M."/>
            <person name="Gokhale K."/>
            <person name="Gowin J."/>
            <person name="Gronenberg W."/>
            <person name="Hermansen R.A."/>
            <person name="Hu H."/>
            <person name="Hunt B.G."/>
            <person name="Huylmans A.K."/>
            <person name="Khalil S.M."/>
            <person name="Mitchell R.D."/>
            <person name="Munoz-Torres M.C."/>
            <person name="Mustard J.A."/>
            <person name="Pan H."/>
            <person name="Reese J.T."/>
            <person name="Scharf M.E."/>
            <person name="Sun F."/>
            <person name="Vogel H."/>
            <person name="Xiao J."/>
            <person name="Yang W."/>
            <person name="Yang Z."/>
            <person name="Yang Z."/>
            <person name="Zhou J."/>
            <person name="Zhu J."/>
            <person name="Brent C.S."/>
            <person name="Elsik C.G."/>
            <person name="Goodisman M.A."/>
            <person name="Liberles D.A."/>
            <person name="Roe R.M."/>
            <person name="Vargo E.L."/>
            <person name="Vilcinskas A."/>
            <person name="Wang J."/>
            <person name="Bornberg-Bauer E."/>
            <person name="Korb J."/>
            <person name="Zhang G."/>
            <person name="Liebig J."/>
        </authorList>
    </citation>
    <scope>NUCLEOTIDE SEQUENCE [LARGE SCALE GENOMIC DNA]</scope>
    <source>
        <tissue evidence="7">Whole organism</tissue>
    </source>
</reference>
<proteinExistence type="inferred from homology"/>
<evidence type="ECO:0000256" key="2">
    <source>
        <dbReference type="ARBA" id="ARBA00022840"/>
    </source>
</evidence>
<feature type="binding site" evidence="3">
    <location>
        <position position="59"/>
    </location>
    <ligand>
        <name>ATP</name>
        <dbReference type="ChEBI" id="CHEBI:30616"/>
    </ligand>
</feature>
<keyword evidence="7" id="KW-0808">Transferase</keyword>
<dbReference type="InterPro" id="IPR017441">
    <property type="entry name" value="Protein_kinase_ATP_BS"/>
</dbReference>
<dbReference type="FunFam" id="1.10.510.10:FF:000500">
    <property type="entry name" value="serine/threonine-protein kinase SBK1"/>
    <property type="match status" value="1"/>
</dbReference>
<keyword evidence="7" id="KW-0418">Kinase</keyword>
<dbReference type="PROSITE" id="PS00108">
    <property type="entry name" value="PROTEIN_KINASE_ST"/>
    <property type="match status" value="1"/>
</dbReference>